<proteinExistence type="predicted"/>
<sequence length="245" mass="26724">MARQGSSKIQALVTVSGMITFLGALSMTPRISIHRQDDATIIRYQHLKKEPSTPPPADTGVILAPGPMPKTLPTPTPTEALRKTATNTDWIFDTGATTHVCTNRSLLHGYDRLNPYNNRVDPRAVGYFGPNPIAIVGAGDVTFTLPSTGAAKLASDDQGGGPRTRSVYRLTLKNVSHIPEAGVNLISWSQLKRAKGVQLKLVEHDDGSLIVQDRGRCLMRFELRGGLYFLDQILDMPEQPRGLSE</sequence>
<dbReference type="AlphaFoldDB" id="A0A438MRP9"/>
<accession>A0A438MRP9</accession>
<comment type="caution">
    <text evidence="1">The sequence shown here is derived from an EMBL/GenBank/DDBJ whole genome shotgun (WGS) entry which is preliminary data.</text>
</comment>
<name>A0A438MRP9_EXOME</name>
<reference evidence="1 2" key="1">
    <citation type="submission" date="2017-03" db="EMBL/GenBank/DDBJ databases">
        <title>Genomes of endolithic fungi from Antarctica.</title>
        <authorList>
            <person name="Coleine C."/>
            <person name="Masonjones S."/>
            <person name="Stajich J.E."/>
        </authorList>
    </citation>
    <scope>NUCLEOTIDE SEQUENCE [LARGE SCALE GENOMIC DNA]</scope>
    <source>
        <strain evidence="1 2">CCFEE 6314</strain>
    </source>
</reference>
<dbReference type="EMBL" id="NAJM01000064">
    <property type="protein sequence ID" value="RVX66290.1"/>
    <property type="molecule type" value="Genomic_DNA"/>
</dbReference>
<dbReference type="OrthoDB" id="2663223at2759"/>
<protein>
    <submittedName>
        <fullName evidence="1">Uncharacterized protein</fullName>
    </submittedName>
</protein>
<organism evidence="1 2">
    <name type="scientific">Exophiala mesophila</name>
    <name type="common">Black yeast-like fungus</name>
    <dbReference type="NCBI Taxonomy" id="212818"/>
    <lineage>
        <taxon>Eukaryota</taxon>
        <taxon>Fungi</taxon>
        <taxon>Dikarya</taxon>
        <taxon>Ascomycota</taxon>
        <taxon>Pezizomycotina</taxon>
        <taxon>Eurotiomycetes</taxon>
        <taxon>Chaetothyriomycetidae</taxon>
        <taxon>Chaetothyriales</taxon>
        <taxon>Herpotrichiellaceae</taxon>
        <taxon>Exophiala</taxon>
    </lineage>
</organism>
<gene>
    <name evidence="1" type="ORF">B0A52_09721</name>
</gene>
<evidence type="ECO:0000313" key="1">
    <source>
        <dbReference type="EMBL" id="RVX66290.1"/>
    </source>
</evidence>
<dbReference type="Proteomes" id="UP000288859">
    <property type="component" value="Unassembled WGS sequence"/>
</dbReference>
<evidence type="ECO:0000313" key="2">
    <source>
        <dbReference type="Proteomes" id="UP000288859"/>
    </source>
</evidence>